<dbReference type="GO" id="GO:0005507">
    <property type="term" value="F:copper ion binding"/>
    <property type="evidence" value="ECO:0007669"/>
    <property type="project" value="TreeGrafter"/>
</dbReference>
<evidence type="ECO:0000313" key="3">
    <source>
        <dbReference type="EMBL" id="EGG04696.1"/>
    </source>
</evidence>
<organism evidence="4">
    <name type="scientific">Melampsora larici-populina (strain 98AG31 / pathotype 3-4-7)</name>
    <name type="common">Poplar leaf rust fungus</name>
    <dbReference type="NCBI Taxonomy" id="747676"/>
    <lineage>
        <taxon>Eukaryota</taxon>
        <taxon>Fungi</taxon>
        <taxon>Dikarya</taxon>
        <taxon>Basidiomycota</taxon>
        <taxon>Pucciniomycotina</taxon>
        <taxon>Pucciniomycetes</taxon>
        <taxon>Pucciniales</taxon>
        <taxon>Melampsoraceae</taxon>
        <taxon>Melampsora</taxon>
    </lineage>
</organism>
<sequence length="325" mass="36155">MGKVFIEVCVDSLDSARCAIENGADRLEICGNLSIGGGVSPSIGLISVIIDRFPLIPIMVMIRPRIGSFVYIEDEIQTMLTEIKELRDLIARRRQVKNEDQRDTTEIEGVVGIVIGALKSDGRVDVITMKRLIEVANDEMPITFHRAFDMVIDQSQAYENILSLGGRVTRILTSAGSKSYNEPDSIKNLKNLTTIQINSMKKTINQKHPMIMPGSGISPQILPELLDILIPVWNQKQVQEKSLKKEHDKLDTSLGDVHLSGGSWYVPVSKEDGFVQSMARKDGMGFGLVDRSGENEEAKSWGRWKVIGDKVSSVRKTLDQYLEGL</sequence>
<dbReference type="EMBL" id="GL883117">
    <property type="protein sequence ID" value="EGG04696.1"/>
    <property type="molecule type" value="Genomic_DNA"/>
</dbReference>
<evidence type="ECO:0000256" key="1">
    <source>
        <dbReference type="ARBA" id="ARBA00007768"/>
    </source>
</evidence>
<dbReference type="Pfam" id="PF03932">
    <property type="entry name" value="CutC"/>
    <property type="match status" value="1"/>
</dbReference>
<dbReference type="VEuPathDB" id="FungiDB:MELLADRAFT_108246"/>
<dbReference type="Gene3D" id="3.20.20.380">
    <property type="entry name" value="Copper homeostasis (CutC) domain"/>
    <property type="match status" value="1"/>
</dbReference>
<dbReference type="PANTHER" id="PTHR12598:SF0">
    <property type="entry name" value="COPPER HOMEOSTASIS PROTEIN CUTC HOMOLOG"/>
    <property type="match status" value="1"/>
</dbReference>
<dbReference type="PANTHER" id="PTHR12598">
    <property type="entry name" value="COPPER HOMEOSTASIS PROTEIN CUTC"/>
    <property type="match status" value="1"/>
</dbReference>
<dbReference type="GeneID" id="18923423"/>
<dbReference type="InParanoid" id="F4RSG3"/>
<dbReference type="HAMAP" id="MF_00795">
    <property type="entry name" value="CutC"/>
    <property type="match status" value="1"/>
</dbReference>
<dbReference type="AlphaFoldDB" id="F4RSG3"/>
<comment type="similarity">
    <text evidence="1">Belongs to the CutC family.</text>
</comment>
<dbReference type="KEGG" id="mlr:MELLADRAFT_108246"/>
<dbReference type="OrthoDB" id="7392499at2759"/>
<dbReference type="InterPro" id="IPR036822">
    <property type="entry name" value="CutC-like_dom_sf"/>
</dbReference>
<dbReference type="Proteomes" id="UP000001072">
    <property type="component" value="Unassembled WGS sequence"/>
</dbReference>
<dbReference type="STRING" id="747676.F4RSG3"/>
<evidence type="ECO:0000313" key="4">
    <source>
        <dbReference type="Proteomes" id="UP000001072"/>
    </source>
</evidence>
<gene>
    <name evidence="3" type="ORF">MELLADRAFT_108246</name>
</gene>
<keyword evidence="4" id="KW-1185">Reference proteome</keyword>
<dbReference type="SUPFAM" id="SSF110395">
    <property type="entry name" value="CutC-like"/>
    <property type="match status" value="1"/>
</dbReference>
<proteinExistence type="inferred from homology"/>
<dbReference type="eggNOG" id="KOG4013">
    <property type="taxonomic scope" value="Eukaryota"/>
</dbReference>
<reference evidence="4" key="1">
    <citation type="journal article" date="2011" name="Proc. Natl. Acad. Sci. U.S.A.">
        <title>Obligate biotrophy features unraveled by the genomic analysis of rust fungi.</title>
        <authorList>
            <person name="Duplessis S."/>
            <person name="Cuomo C.A."/>
            <person name="Lin Y.-C."/>
            <person name="Aerts A."/>
            <person name="Tisserant E."/>
            <person name="Veneault-Fourrey C."/>
            <person name="Joly D.L."/>
            <person name="Hacquard S."/>
            <person name="Amselem J."/>
            <person name="Cantarel B.L."/>
            <person name="Chiu R."/>
            <person name="Coutinho P.M."/>
            <person name="Feau N."/>
            <person name="Field M."/>
            <person name="Frey P."/>
            <person name="Gelhaye E."/>
            <person name="Goldberg J."/>
            <person name="Grabherr M.G."/>
            <person name="Kodira C.D."/>
            <person name="Kohler A."/>
            <person name="Kuees U."/>
            <person name="Lindquist E.A."/>
            <person name="Lucas S.M."/>
            <person name="Mago R."/>
            <person name="Mauceli E."/>
            <person name="Morin E."/>
            <person name="Murat C."/>
            <person name="Pangilinan J.L."/>
            <person name="Park R."/>
            <person name="Pearson M."/>
            <person name="Quesneville H."/>
            <person name="Rouhier N."/>
            <person name="Sakthikumar S."/>
            <person name="Salamov A.A."/>
            <person name="Schmutz J."/>
            <person name="Selles B."/>
            <person name="Shapiro H."/>
            <person name="Tanguay P."/>
            <person name="Tuskan G.A."/>
            <person name="Henrissat B."/>
            <person name="Van de Peer Y."/>
            <person name="Rouze P."/>
            <person name="Ellis J.G."/>
            <person name="Dodds P.N."/>
            <person name="Schein J.E."/>
            <person name="Zhong S."/>
            <person name="Hamelin R.C."/>
            <person name="Grigoriev I.V."/>
            <person name="Szabo L.J."/>
            <person name="Martin F."/>
        </authorList>
    </citation>
    <scope>NUCLEOTIDE SEQUENCE [LARGE SCALE GENOMIC DNA]</scope>
    <source>
        <strain evidence="4">98AG31 / pathotype 3-4-7</strain>
    </source>
</reference>
<accession>F4RSG3</accession>
<dbReference type="RefSeq" id="XP_007412135.1">
    <property type="nucleotide sequence ID" value="XM_007412073.1"/>
</dbReference>
<dbReference type="InterPro" id="IPR005627">
    <property type="entry name" value="CutC-like"/>
</dbReference>
<dbReference type="HOGENOM" id="CLU_050555_3_1_1"/>
<name>F4RSG3_MELLP</name>
<protein>
    <recommendedName>
        <fullName evidence="2">Copper homeostasis protein cutC homolog</fullName>
    </recommendedName>
</protein>
<evidence type="ECO:0000256" key="2">
    <source>
        <dbReference type="ARBA" id="ARBA00019014"/>
    </source>
</evidence>